<proteinExistence type="predicted"/>
<keyword evidence="2" id="KW-1185">Reference proteome</keyword>
<dbReference type="EMBL" id="LR134476">
    <property type="protein sequence ID" value="VEI12446.1"/>
    <property type="molecule type" value="Genomic_DNA"/>
</dbReference>
<dbReference type="RefSeq" id="WP_126415650.1">
    <property type="nucleotide sequence ID" value="NZ_LR134476.1"/>
</dbReference>
<sequence length="580" mass="62348">MDSRIAAIDTRHGHALAALLGLVYPAAYAGHRAHAETAPLTLYVTQSDADQGHYLQLHDPSGPVFLPEAGAFSGICAAWQHARVSAGVQPWSTVTVNLDNGQARFTCDAPEFQQGFLNPAPESFTRPHNIRRDGMGNVVYAEDRGQDTSGGTLHRVTRRDRWGTPAADPRALRPRASSNKALTESLAERALRAVAHVCPDSHLAISVAVDADSEVVSLATRAGIVKRDVLEGRVKTELRHIAQEWFADWAEPEIEGLLVLRTERGESVVIEHPPAIDGITSGTYRSMFLRLCQLAGLELPAVASQANPWHVGRQLFDDELLGLERTSQSEGLLALLGDIAIRELWLTRGEQWRAGAVVVDPARSYIFGPDLYVLDQHAVTQLSFSDEAKNAAFSIGMSLANVTAGTTPVTQTVLVLPDGTISYLTDPKRAITDLLEDRDGTHGSGTSVTPWPATPIPTYSRGVIAQHCTDISALLTQMRNSADAALGYQWQAVGTVVTTSAEPCTCWILAGSEGEREWVPLAGAPVDVPNTLANSGYDYALISTATRNYYVSAIERVHASSDATSAHAALLSAAMNTSTT</sequence>
<organism evidence="1 2">
    <name type="scientific">Trueperella bialowiezensis</name>
    <dbReference type="NCBI Taxonomy" id="312285"/>
    <lineage>
        <taxon>Bacteria</taxon>
        <taxon>Bacillati</taxon>
        <taxon>Actinomycetota</taxon>
        <taxon>Actinomycetes</taxon>
        <taxon>Actinomycetales</taxon>
        <taxon>Actinomycetaceae</taxon>
        <taxon>Trueperella</taxon>
    </lineage>
</organism>
<dbReference type="Proteomes" id="UP000269542">
    <property type="component" value="Chromosome"/>
</dbReference>
<gene>
    <name evidence="1" type="ORF">NCTC13354_00125</name>
</gene>
<name>A0A448PC20_9ACTO</name>
<dbReference type="AlphaFoldDB" id="A0A448PC20"/>
<evidence type="ECO:0000313" key="2">
    <source>
        <dbReference type="Proteomes" id="UP000269542"/>
    </source>
</evidence>
<protein>
    <submittedName>
        <fullName evidence="1">Uncharacterized protein</fullName>
    </submittedName>
</protein>
<dbReference type="KEGG" id="tbw:NCTC13354_00125"/>
<reference evidence="1 2" key="1">
    <citation type="submission" date="2018-12" db="EMBL/GenBank/DDBJ databases">
        <authorList>
            <consortium name="Pathogen Informatics"/>
        </authorList>
    </citation>
    <scope>NUCLEOTIDE SEQUENCE [LARGE SCALE GENOMIC DNA]</scope>
    <source>
        <strain evidence="1 2">NCTC13354</strain>
    </source>
</reference>
<evidence type="ECO:0000313" key="1">
    <source>
        <dbReference type="EMBL" id="VEI12446.1"/>
    </source>
</evidence>
<accession>A0A448PC20</accession>
<dbReference type="OrthoDB" id="9799345at2"/>